<dbReference type="Pfam" id="PF04957">
    <property type="entry name" value="RMF"/>
    <property type="match status" value="1"/>
</dbReference>
<evidence type="ECO:0000256" key="2">
    <source>
        <dbReference type="ARBA" id="ARBA00022845"/>
    </source>
</evidence>
<evidence type="ECO:0000256" key="1">
    <source>
        <dbReference type="ARBA" id="ARBA00022490"/>
    </source>
</evidence>
<keyword evidence="5" id="KW-1185">Reference proteome</keyword>
<dbReference type="Gene3D" id="1.10.10.620">
    <property type="entry name" value="ribosome modulation factor like domain"/>
    <property type="match status" value="1"/>
</dbReference>
<dbReference type="GO" id="GO:0005737">
    <property type="term" value="C:cytoplasm"/>
    <property type="evidence" value="ECO:0007669"/>
    <property type="project" value="UniProtKB-SubCell"/>
</dbReference>
<keyword evidence="2 3" id="KW-0810">Translation regulation</keyword>
<sequence length="68" mass="7634">MKRQKRDKASTLFNRGFQAGIDGKSRDTCPVTVTELRSHWMSGWRQGREAHWGGMTGVSAIQAHPALH</sequence>
<gene>
    <name evidence="3" type="primary">rmf</name>
    <name evidence="4" type="ORF">EOE65_02140</name>
</gene>
<dbReference type="RefSeq" id="WP_127692640.1">
    <property type="nucleotide sequence ID" value="NZ_SACQ01000001.1"/>
</dbReference>
<comment type="similarity">
    <text evidence="3">Belongs to the ribosome modulation factor family.</text>
</comment>
<dbReference type="HAMAP" id="MF_00919">
    <property type="entry name" value="RMF"/>
    <property type="match status" value="1"/>
</dbReference>
<organism evidence="4 5">
    <name type="scientific">Neptunomonas marina</name>
    <dbReference type="NCBI Taxonomy" id="1815562"/>
    <lineage>
        <taxon>Bacteria</taxon>
        <taxon>Pseudomonadati</taxon>
        <taxon>Pseudomonadota</taxon>
        <taxon>Gammaproteobacteria</taxon>
        <taxon>Oceanospirillales</taxon>
        <taxon>Oceanospirillaceae</taxon>
        <taxon>Neptunomonas</taxon>
    </lineage>
</organism>
<dbReference type="AlphaFoldDB" id="A0A437QD86"/>
<name>A0A437QD86_9GAMM</name>
<evidence type="ECO:0000313" key="5">
    <source>
        <dbReference type="Proteomes" id="UP000282818"/>
    </source>
</evidence>
<keyword evidence="1 3" id="KW-0963">Cytoplasm</keyword>
<evidence type="ECO:0000256" key="3">
    <source>
        <dbReference type="HAMAP-Rule" id="MF_00919"/>
    </source>
</evidence>
<comment type="function">
    <text evidence="3">During stationary phase, converts 70S ribosomes to an inactive dimeric form (100S ribosomes).</text>
</comment>
<dbReference type="GO" id="GO:0006417">
    <property type="term" value="P:regulation of translation"/>
    <property type="evidence" value="ECO:0007669"/>
    <property type="project" value="UniProtKB-UniRule"/>
</dbReference>
<reference evidence="4 5" key="1">
    <citation type="submission" date="2019-01" db="EMBL/GenBank/DDBJ databases">
        <authorList>
            <person name="Chen W.-M."/>
        </authorList>
    </citation>
    <scope>NUCLEOTIDE SEQUENCE [LARGE SCALE GENOMIC DNA]</scope>
    <source>
        <strain evidence="4 5">HPM-16</strain>
    </source>
</reference>
<dbReference type="NCBIfam" id="NF041886">
    <property type="entry name" value="Rmf_CrpP_fam"/>
    <property type="match status" value="1"/>
</dbReference>
<dbReference type="InterPro" id="IPR023200">
    <property type="entry name" value="RMF_sf"/>
</dbReference>
<accession>A0A437QD86</accession>
<protein>
    <recommendedName>
        <fullName evidence="3">Ribosome modulation factor</fullName>
        <shortName evidence="3">RMF</shortName>
    </recommendedName>
</protein>
<dbReference type="NCBIfam" id="NF011162">
    <property type="entry name" value="PRK14563.1"/>
    <property type="match status" value="1"/>
</dbReference>
<comment type="subcellular location">
    <subcellularLocation>
        <location evidence="3">Cytoplasm</location>
    </subcellularLocation>
</comment>
<comment type="caution">
    <text evidence="4">The sequence shown here is derived from an EMBL/GenBank/DDBJ whole genome shotgun (WGS) entry which is preliminary data.</text>
</comment>
<dbReference type="EMBL" id="SACQ01000001">
    <property type="protein sequence ID" value="RVU32471.1"/>
    <property type="molecule type" value="Genomic_DNA"/>
</dbReference>
<evidence type="ECO:0000313" key="4">
    <source>
        <dbReference type="EMBL" id="RVU32471.1"/>
    </source>
</evidence>
<proteinExistence type="inferred from homology"/>
<dbReference type="Proteomes" id="UP000282818">
    <property type="component" value="Unassembled WGS sequence"/>
</dbReference>
<dbReference type="InterPro" id="IPR007040">
    <property type="entry name" value="Ribosome_modulation_factor"/>
</dbReference>